<keyword evidence="5" id="KW-0812">Transmembrane</keyword>
<dbReference type="Gene3D" id="3.30.565.10">
    <property type="entry name" value="Histidine kinase-like ATPase, C-terminal domain"/>
    <property type="match status" value="1"/>
</dbReference>
<keyword evidence="5" id="KW-0472">Membrane</keyword>
<dbReference type="PANTHER" id="PTHR43547:SF2">
    <property type="entry name" value="HYBRID SIGNAL TRANSDUCTION HISTIDINE KINASE C"/>
    <property type="match status" value="1"/>
</dbReference>
<dbReference type="GO" id="GO:0000155">
    <property type="term" value="F:phosphorelay sensor kinase activity"/>
    <property type="evidence" value="ECO:0007669"/>
    <property type="project" value="InterPro"/>
</dbReference>
<evidence type="ECO:0000313" key="8">
    <source>
        <dbReference type="EMBL" id="BCD95855.1"/>
    </source>
</evidence>
<dbReference type="InterPro" id="IPR004358">
    <property type="entry name" value="Sig_transdc_His_kin-like_C"/>
</dbReference>
<feature type="modified residue" description="4-aspartylphosphate" evidence="4">
    <location>
        <position position="1176"/>
    </location>
</feature>
<name>A0AAN1WE15_9GAMM</name>
<dbReference type="Pfam" id="PF07494">
    <property type="entry name" value="Reg_prop"/>
    <property type="match status" value="3"/>
</dbReference>
<evidence type="ECO:0000259" key="6">
    <source>
        <dbReference type="PROSITE" id="PS50109"/>
    </source>
</evidence>
<dbReference type="Gene3D" id="1.10.287.130">
    <property type="match status" value="1"/>
</dbReference>
<accession>A0AAN1WE15</accession>
<dbReference type="PROSITE" id="PS50110">
    <property type="entry name" value="RESPONSE_REGULATORY"/>
    <property type="match status" value="1"/>
</dbReference>
<dbReference type="SUPFAM" id="SSF55874">
    <property type="entry name" value="ATPase domain of HSP90 chaperone/DNA topoisomerase II/histidine kinase"/>
    <property type="match status" value="1"/>
</dbReference>
<dbReference type="InterPro" id="IPR005467">
    <property type="entry name" value="His_kinase_dom"/>
</dbReference>
<dbReference type="Gene3D" id="2.60.40.10">
    <property type="entry name" value="Immunoglobulins"/>
    <property type="match status" value="1"/>
</dbReference>
<dbReference type="InterPro" id="IPR036097">
    <property type="entry name" value="HisK_dim/P_sf"/>
</dbReference>
<dbReference type="CDD" id="cd00082">
    <property type="entry name" value="HisKA"/>
    <property type="match status" value="1"/>
</dbReference>
<dbReference type="PANTHER" id="PTHR43547">
    <property type="entry name" value="TWO-COMPONENT HISTIDINE KINASE"/>
    <property type="match status" value="1"/>
</dbReference>
<dbReference type="InterPro" id="IPR015943">
    <property type="entry name" value="WD40/YVTN_repeat-like_dom_sf"/>
</dbReference>
<reference evidence="8 9" key="1">
    <citation type="journal article" date="2022" name="IScience">
        <title>An ultrasensitive nanofiber-based assay for enzymatic hydrolysis and deep-sea microbial degradation of cellulose.</title>
        <authorList>
            <person name="Tsudome M."/>
            <person name="Tachioka M."/>
            <person name="Miyazaki M."/>
            <person name="Uchimura K."/>
            <person name="Tsuda M."/>
            <person name="Takaki Y."/>
            <person name="Deguchi S."/>
        </authorList>
    </citation>
    <scope>NUCLEOTIDE SEQUENCE [LARGE SCALE GENOMIC DNA]</scope>
    <source>
        <strain evidence="8 9">GE09</strain>
    </source>
</reference>
<dbReference type="SMART" id="SM00388">
    <property type="entry name" value="HisKA"/>
    <property type="match status" value="1"/>
</dbReference>
<comment type="catalytic activity">
    <reaction evidence="1">
        <text>ATP + protein L-histidine = ADP + protein N-phospho-L-histidine.</text>
        <dbReference type="EC" id="2.7.13.3"/>
    </reaction>
</comment>
<dbReference type="Pfam" id="PF00512">
    <property type="entry name" value="HisKA"/>
    <property type="match status" value="1"/>
</dbReference>
<dbReference type="Pfam" id="PF07495">
    <property type="entry name" value="Y_Y_Y"/>
    <property type="match status" value="1"/>
</dbReference>
<dbReference type="InterPro" id="IPR001789">
    <property type="entry name" value="Sig_transdc_resp-reg_receiver"/>
</dbReference>
<evidence type="ECO:0000313" key="9">
    <source>
        <dbReference type="Proteomes" id="UP001320119"/>
    </source>
</evidence>
<dbReference type="CDD" id="cd17546">
    <property type="entry name" value="REC_hyHK_CKI1_RcsC-like"/>
    <property type="match status" value="1"/>
</dbReference>
<gene>
    <name evidence="8" type="ORF">MARGE09_P0054</name>
</gene>
<sequence>MHILILHIRHLCARLCLRRLNAWLGALACALVVLPVPSYAIFEGYPETNIRFDTISMEELEFQGDRIGIIQSITQGAQGYMWFGGSNGLARYDGRNFRIFQRQENTLFALASNEVTRLLVDHNNQLWVATRHGLFVYEQQREGFSRFNPPNAPAWVKNMSITSVALDPNNRLYIGTEQGVVAISADRQTLQLFTSRNADEKPATNRVQSLLYDQGRLLVGTLSDGLYRLDSQQGDYAPYPVPAAHAQALSSAGVFDMLRDQQGRLWLASMVRPPIRLDPDGSVHFLNHAQNPKYSAGLRSVWRLFERRNGEIWLSSDNAGIAIFDEPSQRFVFHRHDPYAAHSISSNQVRSFYEDNQGDIWLGTFNSEINHLNRAKSNFITLKYQPNKSSLSHNGTLALAASQKGGLWVGTEKGLNYFEPKSQQFTVYTTENTQGRLVSDTVLSVVEDSKGTLWLGTTQGGIITFDSQSKSFSNKTIQEKSIRATGINFIWNILLDEDNLWAGTLFEGLFKLDRNGKVLEHYQSDDKNPATLPSNYIYRTLDDGLGNLWLGTMDGLSILNKRQKTLKHVALPDKPPNNNTAYNITSLFMDSLLRVWVGVQGEGIYVFHRDGSFITLINTASGLQSAVASSFVEDTEGQIWAGTQNGIARINPQTFQVTMFQKQHGVANNNHNRNASLITPQGYIYIGSSGGITVFNPKRFAPAAKPSPVIVQSLQVNNIAVHPSPQNALLRQSISQTKQLTLNHQHTTFSFGVAHLNMRTAKFSQFSYYLEGLEDNWGAATRSARAVYTNIPAGRYIFRLKAVDEHGLASANEIALPVHILPAPWRTWWAYSIYGLVLLALLAMLYKHKQKQLELTQERALNTELRKVAKLKNTFLANTSHELRTPLNGVLGLAEQLVDYGERQQDNTVLHSAKNIQSSGKRLLNTINDVLDFSKLEAQSLTLQRQPLNILQVTSEVLLLLPIPKHIQILNQLNPCSPNIYADANRLRQILLNIVGNAIKYTQEGRITFKNSFDQHTMTLEVQDTGLGIDADIIERVFDGLNHKSYNHGEEQGGIGLGLSITKQLIELHGGQINVHSNKGEGTRVRFTLPITRDKTTTGVASVAQPADKPSAVISPPIEAASHTKPLILIVDDEAINRMVLIGMLKAEYDVIEAETGKAALEQLRANPEVVLVLMDIMMPEMNGFEACAALRRNFNEQQLPVIFVTAREVETDKTTAQKMGGNGFLSKPVNRKTLLSEIKPYISN</sequence>
<dbReference type="InterPro" id="IPR003594">
    <property type="entry name" value="HATPase_dom"/>
</dbReference>
<dbReference type="EMBL" id="AP023086">
    <property type="protein sequence ID" value="BCD95855.1"/>
    <property type="molecule type" value="Genomic_DNA"/>
</dbReference>
<dbReference type="InterPro" id="IPR011123">
    <property type="entry name" value="Y_Y_Y"/>
</dbReference>
<dbReference type="InterPro" id="IPR013783">
    <property type="entry name" value="Ig-like_fold"/>
</dbReference>
<proteinExistence type="predicted"/>
<keyword evidence="3 4" id="KW-0597">Phosphoprotein</keyword>
<dbReference type="Gene3D" id="2.130.10.10">
    <property type="entry name" value="YVTN repeat-like/Quinoprotein amine dehydrogenase"/>
    <property type="match status" value="3"/>
</dbReference>
<evidence type="ECO:0000256" key="4">
    <source>
        <dbReference type="PROSITE-ProRule" id="PRU00169"/>
    </source>
</evidence>
<dbReference type="SMART" id="SM00448">
    <property type="entry name" value="REC"/>
    <property type="match status" value="1"/>
</dbReference>
<dbReference type="InterPro" id="IPR036890">
    <property type="entry name" value="HATPase_C_sf"/>
</dbReference>
<dbReference type="PRINTS" id="PR00344">
    <property type="entry name" value="BCTRLSENSOR"/>
</dbReference>
<dbReference type="InterPro" id="IPR011110">
    <property type="entry name" value="Reg_prop"/>
</dbReference>
<evidence type="ECO:0000256" key="2">
    <source>
        <dbReference type="ARBA" id="ARBA00012438"/>
    </source>
</evidence>
<dbReference type="AlphaFoldDB" id="A0AAN1WE15"/>
<dbReference type="Pfam" id="PF00072">
    <property type="entry name" value="Response_reg"/>
    <property type="match status" value="1"/>
</dbReference>
<dbReference type="PROSITE" id="PS50109">
    <property type="entry name" value="HIS_KIN"/>
    <property type="match status" value="1"/>
</dbReference>
<dbReference type="Proteomes" id="UP001320119">
    <property type="component" value="Chromosome"/>
</dbReference>
<dbReference type="EC" id="2.7.13.3" evidence="2"/>
<feature type="domain" description="Response regulatory" evidence="7">
    <location>
        <begin position="1127"/>
        <end position="1243"/>
    </location>
</feature>
<evidence type="ECO:0000256" key="1">
    <source>
        <dbReference type="ARBA" id="ARBA00000085"/>
    </source>
</evidence>
<dbReference type="KEGG" id="marq:MARGE09_P0054"/>
<dbReference type="Pfam" id="PF02518">
    <property type="entry name" value="HATPase_c"/>
    <property type="match status" value="1"/>
</dbReference>
<dbReference type="Gene3D" id="3.40.50.2300">
    <property type="match status" value="1"/>
</dbReference>
<dbReference type="SUPFAM" id="SSF63829">
    <property type="entry name" value="Calcium-dependent phosphotriesterase"/>
    <property type="match status" value="2"/>
</dbReference>
<dbReference type="SUPFAM" id="SSF50998">
    <property type="entry name" value="Quinoprotein alcohol dehydrogenase-like"/>
    <property type="match status" value="1"/>
</dbReference>
<dbReference type="SMART" id="SM00387">
    <property type="entry name" value="HATPase_c"/>
    <property type="match status" value="1"/>
</dbReference>
<keyword evidence="5" id="KW-1133">Transmembrane helix</keyword>
<organism evidence="8 9">
    <name type="scientific">Marinagarivorans cellulosilyticus</name>
    <dbReference type="NCBI Taxonomy" id="2721545"/>
    <lineage>
        <taxon>Bacteria</taxon>
        <taxon>Pseudomonadati</taxon>
        <taxon>Pseudomonadota</taxon>
        <taxon>Gammaproteobacteria</taxon>
        <taxon>Cellvibrionales</taxon>
        <taxon>Cellvibrionaceae</taxon>
        <taxon>Marinagarivorans</taxon>
    </lineage>
</organism>
<evidence type="ECO:0000256" key="5">
    <source>
        <dbReference type="SAM" id="Phobius"/>
    </source>
</evidence>
<feature type="transmembrane region" description="Helical" evidence="5">
    <location>
        <begin position="20"/>
        <end position="42"/>
    </location>
</feature>
<dbReference type="SUPFAM" id="SSF52172">
    <property type="entry name" value="CheY-like"/>
    <property type="match status" value="1"/>
</dbReference>
<dbReference type="InterPro" id="IPR011006">
    <property type="entry name" value="CheY-like_superfamily"/>
</dbReference>
<protein>
    <recommendedName>
        <fullName evidence="2">histidine kinase</fullName>
        <ecNumber evidence="2">2.7.13.3</ecNumber>
    </recommendedName>
</protein>
<evidence type="ECO:0000256" key="3">
    <source>
        <dbReference type="ARBA" id="ARBA00022553"/>
    </source>
</evidence>
<evidence type="ECO:0000259" key="7">
    <source>
        <dbReference type="PROSITE" id="PS50110"/>
    </source>
</evidence>
<feature type="domain" description="Histidine kinase" evidence="6">
    <location>
        <begin position="878"/>
        <end position="1093"/>
    </location>
</feature>
<keyword evidence="9" id="KW-1185">Reference proteome</keyword>
<dbReference type="SUPFAM" id="SSF47384">
    <property type="entry name" value="Homodimeric domain of signal transducing histidine kinase"/>
    <property type="match status" value="1"/>
</dbReference>
<dbReference type="InterPro" id="IPR011047">
    <property type="entry name" value="Quinoprotein_ADH-like_sf"/>
</dbReference>
<dbReference type="InterPro" id="IPR003661">
    <property type="entry name" value="HisK_dim/P_dom"/>
</dbReference>